<dbReference type="InterPro" id="IPR013762">
    <property type="entry name" value="Integrase-like_cat_sf"/>
</dbReference>
<comment type="caution">
    <text evidence="3">The sequence shown here is derived from an EMBL/GenBank/DDBJ whole genome shotgun (WGS) entry which is preliminary data.</text>
</comment>
<dbReference type="SUPFAM" id="SSF56349">
    <property type="entry name" value="DNA breaking-rejoining enzymes"/>
    <property type="match status" value="1"/>
</dbReference>
<evidence type="ECO:0000313" key="5">
    <source>
        <dbReference type="Proteomes" id="UP000077384"/>
    </source>
</evidence>
<evidence type="ECO:0000259" key="2">
    <source>
        <dbReference type="PROSITE" id="PS51898"/>
    </source>
</evidence>
<keyword evidence="6" id="KW-1185">Reference proteome</keyword>
<dbReference type="InterPro" id="IPR002104">
    <property type="entry name" value="Integrase_catalytic"/>
</dbReference>
<dbReference type="EMBL" id="LITQ01000015">
    <property type="protein sequence ID" value="OAA93022.1"/>
    <property type="molecule type" value="Genomic_DNA"/>
</dbReference>
<dbReference type="GO" id="GO:0003677">
    <property type="term" value="F:DNA binding"/>
    <property type="evidence" value="ECO:0007669"/>
    <property type="project" value="InterPro"/>
</dbReference>
<feature type="domain" description="Tyr recombinase" evidence="2">
    <location>
        <begin position="15"/>
        <end position="214"/>
    </location>
</feature>
<accession>A0A162L9H5</accession>
<reference evidence="3 5" key="1">
    <citation type="journal article" date="2015" name="Biotechnol. Bioeng.">
        <title>Genome sequence and phenotypic characterization of Caulobacter segnis.</title>
        <authorList>
            <person name="Patel S."/>
            <person name="Fletcher B."/>
            <person name="Scott D.C."/>
            <person name="Ely B."/>
        </authorList>
    </citation>
    <scope>NUCLEOTIDE SEQUENCE [LARGE SCALE GENOMIC DNA]</scope>
    <source>
        <strain evidence="3 5">PS02</strain>
    </source>
</reference>
<evidence type="ECO:0000313" key="3">
    <source>
        <dbReference type="EMBL" id="OAA93022.1"/>
    </source>
</evidence>
<gene>
    <name evidence="3" type="primary">xerC_1</name>
    <name evidence="4" type="synonym">xerC_6</name>
    <name evidence="4" type="ORF">CLCOS_39940</name>
    <name evidence="3" type="ORF">WX73_00340</name>
</gene>
<name>A0A162L9H5_9CLOT</name>
<dbReference type="PROSITE" id="PS51898">
    <property type="entry name" value="TYR_RECOMBINASE"/>
    <property type="match status" value="1"/>
</dbReference>
<dbReference type="GO" id="GO:0006310">
    <property type="term" value="P:DNA recombination"/>
    <property type="evidence" value="ECO:0007669"/>
    <property type="project" value="UniProtKB-KW"/>
</dbReference>
<dbReference type="Gene3D" id="1.10.443.10">
    <property type="entry name" value="Intergrase catalytic core"/>
    <property type="match status" value="1"/>
</dbReference>
<protein>
    <submittedName>
        <fullName evidence="3">Tyrosine recombinase XerC</fullName>
    </submittedName>
</protein>
<dbReference type="PANTHER" id="PTHR30349">
    <property type="entry name" value="PHAGE INTEGRASE-RELATED"/>
    <property type="match status" value="1"/>
</dbReference>
<dbReference type="PATRIC" id="fig|1705578.3.peg.723"/>
<organism evidence="3 5">
    <name type="scientific">Clostridium coskatii</name>
    <dbReference type="NCBI Taxonomy" id="1705578"/>
    <lineage>
        <taxon>Bacteria</taxon>
        <taxon>Bacillati</taxon>
        <taxon>Bacillota</taxon>
        <taxon>Clostridia</taxon>
        <taxon>Eubacteriales</taxon>
        <taxon>Clostridiaceae</taxon>
        <taxon>Clostridium</taxon>
    </lineage>
</organism>
<dbReference type="GO" id="GO:0015074">
    <property type="term" value="P:DNA integration"/>
    <property type="evidence" value="ECO:0007669"/>
    <property type="project" value="InterPro"/>
</dbReference>
<dbReference type="AlphaFoldDB" id="A0A162L9H5"/>
<proteinExistence type="predicted"/>
<reference evidence="4 6" key="2">
    <citation type="journal article" date="2016" name="Front. Microbiol.">
        <title>Industrial Acetogenic Biocatalysts: A Comparative Metabolic and Genomic Analysis.</title>
        <authorList>
            <person name="Bengelsdorf F."/>
            <person name="Poehlein A."/>
            <person name="Sonja S."/>
            <person name="Erz C."/>
            <person name="Hummel T."/>
            <person name="Hoffmeister S."/>
            <person name="Daniel R."/>
            <person name="Durre P."/>
        </authorList>
    </citation>
    <scope>NUCLEOTIDE SEQUENCE [LARGE SCALE GENOMIC DNA]</scope>
    <source>
        <strain evidence="4 6">PTA-10522</strain>
    </source>
</reference>
<dbReference type="InterPro" id="IPR050090">
    <property type="entry name" value="Tyrosine_recombinase_XerCD"/>
</dbReference>
<evidence type="ECO:0000313" key="4">
    <source>
        <dbReference type="EMBL" id="OBR90436.1"/>
    </source>
</evidence>
<sequence>MDKKIRNWEKGTAAPIPKNKYQRFKEKLVEYSKRYAERNLMLFILARATGYRMQDLVTLTIGQIKDALEDGYFLIQEHKQYNQWVSNLHRYPNKKKPDKRKVYIGNNLERYLSNYVKGKKRLEYAFPSNKSKNGLEPIKQKSFSAILTRVGQSIGLKNISGHSPRKTYATIIYEESGGDLEKVRIALNHQSVEETKRYLGIKEKMKEDAAKIADEDI</sequence>
<keyword evidence="1" id="KW-0233">DNA recombination</keyword>
<evidence type="ECO:0000313" key="6">
    <source>
        <dbReference type="Proteomes" id="UP000093694"/>
    </source>
</evidence>
<dbReference type="RefSeq" id="WP_063601161.1">
    <property type="nucleotide sequence ID" value="NZ_LITQ01000015.1"/>
</dbReference>
<dbReference type="EMBL" id="LROR01000095">
    <property type="protein sequence ID" value="OBR90436.1"/>
    <property type="molecule type" value="Genomic_DNA"/>
</dbReference>
<dbReference type="Pfam" id="PF00589">
    <property type="entry name" value="Phage_integrase"/>
    <property type="match status" value="1"/>
</dbReference>
<dbReference type="InterPro" id="IPR011010">
    <property type="entry name" value="DNA_brk_join_enz"/>
</dbReference>
<dbReference type="Proteomes" id="UP000093694">
    <property type="component" value="Unassembled WGS sequence"/>
</dbReference>
<evidence type="ECO:0000256" key="1">
    <source>
        <dbReference type="ARBA" id="ARBA00023172"/>
    </source>
</evidence>
<dbReference type="PANTHER" id="PTHR30349:SF82">
    <property type="entry name" value="INTEGRASE_RECOMBINASE YOEC-RELATED"/>
    <property type="match status" value="1"/>
</dbReference>
<dbReference type="Proteomes" id="UP000077384">
    <property type="component" value="Unassembled WGS sequence"/>
</dbReference>